<reference evidence="2" key="1">
    <citation type="journal article" date="2004" name="Nature">
        <title>Hox cluster disintegration with persistent anteroposterior order of expression in Oikopleura dioica.</title>
        <authorList>
            <person name="Seo H.C."/>
            <person name="Edvardsen R.B."/>
            <person name="Maeland A.D."/>
            <person name="Bjordal M."/>
            <person name="Jensen M.F."/>
            <person name="Hansen A."/>
            <person name="Flaat M."/>
            <person name="Weissenbach J."/>
            <person name="Lehrach H."/>
            <person name="Wincker P."/>
            <person name="Reinhardt R."/>
            <person name="Chourrout D."/>
        </authorList>
    </citation>
    <scope>NUCLEOTIDE SEQUENCE</scope>
</reference>
<dbReference type="InterPro" id="IPR011032">
    <property type="entry name" value="GroES-like_sf"/>
</dbReference>
<organism evidence="2">
    <name type="scientific">Oikopleura dioica</name>
    <name type="common">Tunicate</name>
    <dbReference type="NCBI Taxonomy" id="34765"/>
    <lineage>
        <taxon>Eukaryota</taxon>
        <taxon>Metazoa</taxon>
        <taxon>Chordata</taxon>
        <taxon>Tunicata</taxon>
        <taxon>Appendicularia</taxon>
        <taxon>Copelata</taxon>
        <taxon>Oikopleuridae</taxon>
        <taxon>Oikopleura</taxon>
    </lineage>
</organism>
<dbReference type="GO" id="GO:0043957">
    <property type="term" value="F:acryloyl-CoA reductase (NADPH) activity"/>
    <property type="evidence" value="ECO:0007669"/>
    <property type="project" value="TreeGrafter"/>
</dbReference>
<evidence type="ECO:0000259" key="1">
    <source>
        <dbReference type="SMART" id="SM00829"/>
    </source>
</evidence>
<dbReference type="InterPro" id="IPR036291">
    <property type="entry name" value="NAD(P)-bd_dom_sf"/>
</dbReference>
<proteinExistence type="predicted"/>
<reference evidence="3" key="3">
    <citation type="journal article" date="2010" name="Science">
        <title>Plasticity of animal genome architecture unmasked by rapid evolution of a pelagic tunicate.</title>
        <authorList>
            <person name="Denoeud F."/>
            <person name="Henriet S."/>
            <person name="Mungpakdee S."/>
            <person name="Aury J.M."/>
            <person name="Da Silva C."/>
            <person name="Brinkmann H."/>
            <person name="Mikhaleva J."/>
            <person name="Olsen L.C."/>
            <person name="Jubin C."/>
            <person name="Canestro C."/>
            <person name="Bouquet J.M."/>
            <person name="Danks G."/>
            <person name="Poulain J."/>
            <person name="Campsteijn C."/>
            <person name="Adamski M."/>
            <person name="Cross I."/>
            <person name="Yadetie F."/>
            <person name="Muffato M."/>
            <person name="Louis A."/>
            <person name="Butcher S."/>
            <person name="Tsagkogeorga G."/>
            <person name="Konrad A."/>
            <person name="Singh S."/>
            <person name="Jensen M.F."/>
            <person name="Cong E.H."/>
            <person name="Eikeseth-Otteraa H."/>
            <person name="Noel B."/>
            <person name="Anthouard V."/>
            <person name="Porcel B.M."/>
            <person name="Kachouri-Lafond R."/>
            <person name="Nishino A."/>
            <person name="Ugolini M."/>
            <person name="Chourrout P."/>
            <person name="Nishida H."/>
            <person name="Aasland R."/>
            <person name="Huzurbazar S."/>
            <person name="Westhof E."/>
            <person name="Delsuc F."/>
            <person name="Lehrach H."/>
            <person name="Reinhardt R."/>
            <person name="Weissenbach J."/>
            <person name="Roy S.W."/>
            <person name="Artiguenave F."/>
            <person name="Postlethwait J.H."/>
            <person name="Manak J.R."/>
            <person name="Thompson E.M."/>
            <person name="Jaillon O."/>
            <person name="Du Pasquier L."/>
            <person name="Boudinot P."/>
            <person name="Liberles D.A."/>
            <person name="Volff J.N."/>
            <person name="Philippe H."/>
            <person name="Lenhard B."/>
            <person name="Roest Crollius H."/>
            <person name="Wincker P."/>
            <person name="Chourrout D."/>
        </authorList>
    </citation>
    <scope>NUCLEOTIDE SEQUENCE [LARGE SCALE GENOMIC DNA]</scope>
</reference>
<name>Q66S07_OIKDI</name>
<dbReference type="SUPFAM" id="SSF50129">
    <property type="entry name" value="GroES-like"/>
    <property type="match status" value="1"/>
</dbReference>
<dbReference type="PANTHER" id="PTHR43677">
    <property type="entry name" value="SHORT-CHAIN DEHYDROGENASE/REDUCTASE"/>
    <property type="match status" value="1"/>
</dbReference>
<dbReference type="Gene3D" id="3.40.50.720">
    <property type="entry name" value="NAD(P)-binding Rossmann-like Domain"/>
    <property type="match status" value="1"/>
</dbReference>
<dbReference type="CDD" id="cd08288">
    <property type="entry name" value="MDR_yhdh"/>
    <property type="match status" value="1"/>
</dbReference>
<dbReference type="Gene3D" id="3.90.180.10">
    <property type="entry name" value="Medium-chain alcohol dehydrogenases, catalytic domain"/>
    <property type="match status" value="1"/>
</dbReference>
<dbReference type="SUPFAM" id="SSF51735">
    <property type="entry name" value="NAD(P)-binding Rossmann-fold domains"/>
    <property type="match status" value="1"/>
</dbReference>
<feature type="domain" description="Enoyl reductase (ER)" evidence="1">
    <location>
        <begin position="24"/>
        <end position="339"/>
    </location>
</feature>
<dbReference type="PANTHER" id="PTHR43677:SF1">
    <property type="entry name" value="ACRYLYL-COA REDUCTASE ACUI-RELATED"/>
    <property type="match status" value="1"/>
</dbReference>
<evidence type="ECO:0000313" key="4">
    <source>
        <dbReference type="Proteomes" id="UP000001307"/>
    </source>
</evidence>
<evidence type="ECO:0000313" key="3">
    <source>
        <dbReference type="EMBL" id="CBY19948.1"/>
    </source>
</evidence>
<dbReference type="NCBIfam" id="TIGR02823">
    <property type="entry name" value="oxido_YhdH"/>
    <property type="match status" value="1"/>
</dbReference>
<accession>Q66S07</accession>
<reference evidence="2" key="2">
    <citation type="journal article" date="2005" name="Curr. Biol.">
        <title>Remodelling of the homeobox gene complement in the tunicate Oikopleura dioica.</title>
        <authorList>
            <person name="Edvardsen R.B."/>
            <person name="Seo H.C."/>
            <person name="Jensen M.F."/>
            <person name="Mialon A."/>
            <person name="Mikhaleva J."/>
            <person name="Bjordal M."/>
            <person name="Cartry J."/>
            <person name="Reinhardt R."/>
            <person name="Weissenbach J."/>
            <person name="Wincker P."/>
            <person name="Chourrout D."/>
        </authorList>
    </citation>
    <scope>NUCLEOTIDE SEQUENCE</scope>
</reference>
<dbReference type="Pfam" id="PF08240">
    <property type="entry name" value="ADH_N"/>
    <property type="match status" value="1"/>
</dbReference>
<protein>
    <submittedName>
        <fullName evidence="2">Zinc-binding alcohol dehydrogenase-like protein</fullName>
    </submittedName>
</protein>
<dbReference type="InterPro" id="IPR014188">
    <property type="entry name" value="Acrylyl-CoA_reductase_AcuI"/>
</dbReference>
<dbReference type="AlphaFoldDB" id="Q66S07"/>
<dbReference type="Pfam" id="PF00107">
    <property type="entry name" value="ADH_zinc_N"/>
    <property type="match status" value="1"/>
</dbReference>
<dbReference type="InterPro" id="IPR020843">
    <property type="entry name" value="ER"/>
</dbReference>
<dbReference type="InterPro" id="IPR013154">
    <property type="entry name" value="ADH-like_N"/>
</dbReference>
<dbReference type="Proteomes" id="UP000001307">
    <property type="component" value="Unassembled WGS sequence"/>
</dbReference>
<gene>
    <name evidence="2" type="ORF">008-47</name>
    <name evidence="3" type="ORF">GSOID_T00002099001</name>
</gene>
<dbReference type="OrthoDB" id="48317at2759"/>
<dbReference type="InterPro" id="IPR013149">
    <property type="entry name" value="ADH-like_C"/>
</dbReference>
<dbReference type="EMBL" id="FN653133">
    <property type="protein sequence ID" value="CBY19948.1"/>
    <property type="molecule type" value="Genomic_DNA"/>
</dbReference>
<evidence type="ECO:0000313" key="2">
    <source>
        <dbReference type="EMBL" id="AAT47884.1"/>
    </source>
</evidence>
<dbReference type="SMART" id="SM00829">
    <property type="entry name" value="PKS_ER"/>
    <property type="match status" value="1"/>
</dbReference>
<dbReference type="InterPro" id="IPR051397">
    <property type="entry name" value="Zn-ADH-like_protein"/>
</dbReference>
<dbReference type="EMBL" id="AY613856">
    <property type="protein sequence ID" value="AAT47884.1"/>
    <property type="molecule type" value="Genomic_DNA"/>
</dbReference>
<keyword evidence="4" id="KW-1185">Reference proteome</keyword>
<sequence>MRAKSVRAFRALVTTAKKTPAVVQSLSAADLPDISQVKGEEGACSVHVKVKYSNVNYKDALVAQGLYAGLPLPMVGGIDLTGTVMSDSSGKFKEGDKIIVNGFGIGTDHFGGFAEEAKVRPEWCQSLPAGMSHLTAARIGTAGYTASLCVEAIRQTVKPSEGPIAVSGATGGVGSVSVSLLSNLGYEVHAISGKTEQNAEFLTALGAHTVLNRSEFEVKPRALGKERFAGAVDACGSNVLANILSMTKRYGTVSACGLAAGLDLPTSVAPFILRGIILNGVECVYLPISKRESAYDLLSNACPESDLDLIGRNPIISLEEVPVVAKAMLSGEITGRYVVDPSA</sequence>
<dbReference type="InParanoid" id="Q66S07"/>